<proteinExistence type="predicted"/>
<keyword evidence="4" id="KW-1185">Reference proteome</keyword>
<feature type="region of interest" description="Disordered" evidence="1">
    <location>
        <begin position="62"/>
        <end position="90"/>
    </location>
</feature>
<dbReference type="EMBL" id="KK102765">
    <property type="protein sequence ID" value="KIY96973.1"/>
    <property type="molecule type" value="Genomic_DNA"/>
</dbReference>
<evidence type="ECO:0000259" key="2">
    <source>
        <dbReference type="Pfam" id="PF07647"/>
    </source>
</evidence>
<dbReference type="AlphaFoldDB" id="A0A0D2KMN0"/>
<gene>
    <name evidence="3" type="ORF">MNEG_10988</name>
</gene>
<feature type="domain" description="SAM" evidence="2">
    <location>
        <begin position="2"/>
        <end position="63"/>
    </location>
</feature>
<dbReference type="Proteomes" id="UP000054498">
    <property type="component" value="Unassembled WGS sequence"/>
</dbReference>
<dbReference type="RefSeq" id="XP_013895993.1">
    <property type="nucleotide sequence ID" value="XM_014040539.1"/>
</dbReference>
<dbReference type="KEGG" id="mng:MNEG_10988"/>
<accession>A0A0D2KMN0</accession>
<dbReference type="Pfam" id="PF07647">
    <property type="entry name" value="SAM_2"/>
    <property type="match status" value="1"/>
</dbReference>
<dbReference type="GeneID" id="25728205"/>
<evidence type="ECO:0000313" key="3">
    <source>
        <dbReference type="EMBL" id="KIY96973.1"/>
    </source>
</evidence>
<name>A0A0D2KMN0_9CHLO</name>
<sequence length="348" mass="38136">MEFAAQEDLRRFLASVKADYQMYAEELWRHSVTVMKELANATVDDLAACGIANRIHASHIKAEASKAEEGRGSDGAPHKGPGGSPKQGAASVTTVALADAQVTLTSRFPCIQEAGSEAVASRLEDAEMQYAMEFILEPALAAMSMSQLDTEAGRVHVVAQMLQAAMVLFPCGDRLQVEHGSVAEDVSIVKEKDNKEYMGYEKHVRAGSFRGRVELQVLRPKQGSSDMLFTGAIKVKLPHGILEGHMEQAKKEAFAMWCHNATQQSYEPVWVVLTDLDQVLRVTYDGYNRPGGGARAYVKGMPCADVHGQLNVAALCERAQQHKEKTQELLKLAMEPVPKTKKPRLEDS</sequence>
<organism evidence="3 4">
    <name type="scientific">Monoraphidium neglectum</name>
    <dbReference type="NCBI Taxonomy" id="145388"/>
    <lineage>
        <taxon>Eukaryota</taxon>
        <taxon>Viridiplantae</taxon>
        <taxon>Chlorophyta</taxon>
        <taxon>core chlorophytes</taxon>
        <taxon>Chlorophyceae</taxon>
        <taxon>CS clade</taxon>
        <taxon>Sphaeropleales</taxon>
        <taxon>Selenastraceae</taxon>
        <taxon>Monoraphidium</taxon>
    </lineage>
</organism>
<evidence type="ECO:0000256" key="1">
    <source>
        <dbReference type="SAM" id="MobiDB-lite"/>
    </source>
</evidence>
<reference evidence="3 4" key="1">
    <citation type="journal article" date="2013" name="BMC Genomics">
        <title>Reconstruction of the lipid metabolism for the microalga Monoraphidium neglectum from its genome sequence reveals characteristics suitable for biofuel production.</title>
        <authorList>
            <person name="Bogen C."/>
            <person name="Al-Dilaimi A."/>
            <person name="Albersmeier A."/>
            <person name="Wichmann J."/>
            <person name="Grundmann M."/>
            <person name="Rupp O."/>
            <person name="Lauersen K.J."/>
            <person name="Blifernez-Klassen O."/>
            <person name="Kalinowski J."/>
            <person name="Goesmann A."/>
            <person name="Mussgnug J.H."/>
            <person name="Kruse O."/>
        </authorList>
    </citation>
    <scope>NUCLEOTIDE SEQUENCE [LARGE SCALE GENOMIC DNA]</scope>
    <source>
        <strain evidence="3 4">SAG 48.87</strain>
    </source>
</reference>
<dbReference type="InterPro" id="IPR001660">
    <property type="entry name" value="SAM"/>
</dbReference>
<protein>
    <recommendedName>
        <fullName evidence="2">SAM domain-containing protein</fullName>
    </recommendedName>
</protein>
<evidence type="ECO:0000313" key="4">
    <source>
        <dbReference type="Proteomes" id="UP000054498"/>
    </source>
</evidence>
<feature type="compositionally biased region" description="Basic and acidic residues" evidence="1">
    <location>
        <begin position="62"/>
        <end position="72"/>
    </location>
</feature>